<dbReference type="AlphaFoldDB" id="A0A3P7YKU6"/>
<evidence type="ECO:0000313" key="2">
    <source>
        <dbReference type="Proteomes" id="UP000050761"/>
    </source>
</evidence>
<reference evidence="3" key="2">
    <citation type="submission" date="2019-09" db="UniProtKB">
        <authorList>
            <consortium name="WormBaseParasite"/>
        </authorList>
    </citation>
    <scope>IDENTIFICATION</scope>
</reference>
<dbReference type="OrthoDB" id="1741717at2759"/>
<dbReference type="EMBL" id="UZAH01027053">
    <property type="protein sequence ID" value="VDO88141.1"/>
    <property type="molecule type" value="Genomic_DNA"/>
</dbReference>
<evidence type="ECO:0000313" key="1">
    <source>
        <dbReference type="EMBL" id="VDO88141.1"/>
    </source>
</evidence>
<dbReference type="Proteomes" id="UP000050761">
    <property type="component" value="Unassembled WGS sequence"/>
</dbReference>
<reference evidence="1 2" key="1">
    <citation type="submission" date="2018-11" db="EMBL/GenBank/DDBJ databases">
        <authorList>
            <consortium name="Pathogen Informatics"/>
        </authorList>
    </citation>
    <scope>NUCLEOTIDE SEQUENCE [LARGE SCALE GENOMIC DNA]</scope>
</reference>
<evidence type="ECO:0000313" key="3">
    <source>
        <dbReference type="WBParaSite" id="HPBE_0001130501-mRNA-1"/>
    </source>
</evidence>
<keyword evidence="2" id="KW-1185">Reference proteome</keyword>
<sequence>MIHSVEQTSEGEMAASYRQIVAIVGDDNGQLTTRIVDAIGNQSTTAVFHLDTRYYQANVGVRQFRNGRELLEAKKQEPDLMVGIIILRNELEIMEKVIPKLDCDSHVLVADHGSPDGLNFAQSWAHSFRFELVILNPNESLKEEAKSMSEKCGVARVVELIENVGWQLKKDNFKKITGKEGLDRLLAIIEDMSESKAIWQAFSSCGIPPQTSKSMPSSSAAPQECEASISVDLNIVKNDPEPDQWFSGLLQNKVNRLSDYEDESADFNNFVQAMKSTRDANMKLTNPAQRADNAAALLSKIVDLKVSEKEAAHQKKD</sequence>
<protein>
    <submittedName>
        <fullName evidence="3">Response regulatory domain-containing protein</fullName>
    </submittedName>
</protein>
<proteinExistence type="predicted"/>
<name>A0A3P7YKU6_HELPZ</name>
<gene>
    <name evidence="1" type="ORF">HPBE_LOCUS11306</name>
</gene>
<dbReference type="Pfam" id="PF10199">
    <property type="entry name" value="Adaptin_binding"/>
    <property type="match status" value="1"/>
</dbReference>
<dbReference type="WBParaSite" id="HPBE_0001130501-mRNA-1">
    <property type="protein sequence ID" value="HPBE_0001130501-mRNA-1"/>
    <property type="gene ID" value="HPBE_0001130501"/>
</dbReference>
<organism evidence="1">
    <name type="scientific">Heligmosomoides polygyrus</name>
    <name type="common">Parasitic roundworm</name>
    <dbReference type="NCBI Taxonomy" id="6339"/>
    <lineage>
        <taxon>Eukaryota</taxon>
        <taxon>Metazoa</taxon>
        <taxon>Ecdysozoa</taxon>
        <taxon>Nematoda</taxon>
        <taxon>Chromadorea</taxon>
        <taxon>Rhabditida</taxon>
        <taxon>Rhabditina</taxon>
        <taxon>Rhabditomorpha</taxon>
        <taxon>Strongyloidea</taxon>
        <taxon>Heligmosomidae</taxon>
        <taxon>Heligmosomoides</taxon>
    </lineage>
</organism>
<accession>A0A3P7YKU6</accession>